<feature type="transmembrane region" description="Helical" evidence="6">
    <location>
        <begin position="189"/>
        <end position="207"/>
    </location>
</feature>
<feature type="transmembrane region" description="Helical" evidence="6">
    <location>
        <begin position="383"/>
        <end position="402"/>
    </location>
</feature>
<feature type="transmembrane region" description="Helical" evidence="6">
    <location>
        <begin position="49"/>
        <end position="68"/>
    </location>
</feature>
<feature type="transmembrane region" description="Helical" evidence="6">
    <location>
        <begin position="129"/>
        <end position="148"/>
    </location>
</feature>
<organism evidence="7 8">
    <name type="scientific">Novosphingobium kalidii</name>
    <dbReference type="NCBI Taxonomy" id="3230299"/>
    <lineage>
        <taxon>Bacteria</taxon>
        <taxon>Pseudomonadati</taxon>
        <taxon>Pseudomonadota</taxon>
        <taxon>Alphaproteobacteria</taxon>
        <taxon>Sphingomonadales</taxon>
        <taxon>Sphingomonadaceae</taxon>
        <taxon>Novosphingobium</taxon>
    </lineage>
</organism>
<evidence type="ECO:0000256" key="2">
    <source>
        <dbReference type="ARBA" id="ARBA00022475"/>
    </source>
</evidence>
<feature type="transmembrane region" description="Helical" evidence="6">
    <location>
        <begin position="256"/>
        <end position="274"/>
    </location>
</feature>
<feature type="transmembrane region" description="Helical" evidence="6">
    <location>
        <begin position="337"/>
        <end position="362"/>
    </location>
</feature>
<dbReference type="InterPro" id="IPR002797">
    <property type="entry name" value="Polysacc_synth"/>
</dbReference>
<dbReference type="Proteomes" id="UP001548713">
    <property type="component" value="Unassembled WGS sequence"/>
</dbReference>
<feature type="transmembrane region" description="Helical" evidence="6">
    <location>
        <begin position="311"/>
        <end position="331"/>
    </location>
</feature>
<feature type="transmembrane region" description="Helical" evidence="6">
    <location>
        <begin position="408"/>
        <end position="431"/>
    </location>
</feature>
<evidence type="ECO:0000313" key="7">
    <source>
        <dbReference type="EMBL" id="MET1756980.1"/>
    </source>
</evidence>
<proteinExistence type="predicted"/>
<feature type="transmembrane region" description="Helical" evidence="6">
    <location>
        <begin position="12"/>
        <end position="37"/>
    </location>
</feature>
<feature type="transmembrane region" description="Helical" evidence="6">
    <location>
        <begin position="102"/>
        <end position="123"/>
    </location>
</feature>
<dbReference type="PANTHER" id="PTHR30250:SF31">
    <property type="entry name" value="INNER MEMBRANE PROTEIN YGHQ"/>
    <property type="match status" value="1"/>
</dbReference>
<evidence type="ECO:0000256" key="6">
    <source>
        <dbReference type="SAM" id="Phobius"/>
    </source>
</evidence>
<evidence type="ECO:0000256" key="3">
    <source>
        <dbReference type="ARBA" id="ARBA00022692"/>
    </source>
</evidence>
<dbReference type="RefSeq" id="WP_353985465.1">
    <property type="nucleotide sequence ID" value="NZ_JBEWLY010000025.1"/>
</dbReference>
<dbReference type="InterPro" id="IPR050833">
    <property type="entry name" value="Poly_Biosynth_Transport"/>
</dbReference>
<evidence type="ECO:0000313" key="8">
    <source>
        <dbReference type="Proteomes" id="UP001548713"/>
    </source>
</evidence>
<keyword evidence="2" id="KW-1003">Cell membrane</keyword>
<evidence type="ECO:0000256" key="1">
    <source>
        <dbReference type="ARBA" id="ARBA00004651"/>
    </source>
</evidence>
<feature type="transmembrane region" description="Helical" evidence="6">
    <location>
        <begin position="160"/>
        <end position="183"/>
    </location>
</feature>
<keyword evidence="8" id="KW-1185">Reference proteome</keyword>
<dbReference type="Pfam" id="PF01943">
    <property type="entry name" value="Polysacc_synt"/>
    <property type="match status" value="1"/>
</dbReference>
<dbReference type="EMBL" id="JBEWLY010000025">
    <property type="protein sequence ID" value="MET1756980.1"/>
    <property type="molecule type" value="Genomic_DNA"/>
</dbReference>
<gene>
    <name evidence="7" type="ORF">ABVV53_16180</name>
</gene>
<evidence type="ECO:0000256" key="4">
    <source>
        <dbReference type="ARBA" id="ARBA00022989"/>
    </source>
</evidence>
<name>A0ABV2D558_9SPHN</name>
<protein>
    <submittedName>
        <fullName evidence="7">Lipopolysaccharide biosynthesis protein</fullName>
    </submittedName>
</protein>
<accession>A0ABV2D558</accession>
<comment type="caution">
    <text evidence="7">The sequence shown here is derived from an EMBL/GenBank/DDBJ whole genome shotgun (WGS) entry which is preliminary data.</text>
</comment>
<evidence type="ECO:0000256" key="5">
    <source>
        <dbReference type="ARBA" id="ARBA00023136"/>
    </source>
</evidence>
<comment type="subcellular location">
    <subcellularLocation>
        <location evidence="1">Cell membrane</location>
        <topology evidence="1">Multi-pass membrane protein</topology>
    </subcellularLocation>
</comment>
<reference evidence="7 8" key="1">
    <citation type="submission" date="2024-07" db="EMBL/GenBank/DDBJ databases">
        <title>Novosphingobium kalidii RD2P27.</title>
        <authorList>
            <person name="Sun J.-Q."/>
        </authorList>
    </citation>
    <scope>NUCLEOTIDE SEQUENCE [LARGE SCALE GENOMIC DNA]</scope>
    <source>
        <strain evidence="7 8">RD2P27</strain>
    </source>
</reference>
<keyword evidence="4 6" id="KW-1133">Transmembrane helix</keyword>
<dbReference type="PANTHER" id="PTHR30250">
    <property type="entry name" value="PST FAMILY PREDICTED COLANIC ACID TRANSPORTER"/>
    <property type="match status" value="1"/>
</dbReference>
<keyword evidence="5 6" id="KW-0472">Membrane</keyword>
<keyword evidence="3 6" id="KW-0812">Transmembrane</keyword>
<sequence>MPADRAKPSSPLARILANTAWLMGGKGFGAVCSIVYLAVLTRTLGLKGFGHFALIFSTAEALIAIAGFQTWRVVVRYGASHVHDGDWAAFGRVGMLAGMLDAVGAVCGCVLAAIVFFGFAHLLELNTDYIIPGFLFCCASLWALVSAPTGIVRTLNRFEMAVYVEAIVPLGRLVGALVVWLTGPTVERFLIVWAVVDLLEAVCYWAMAKRLCPEAVRLSHLKNYRQTLQENIGLWRFFLVTYAGSTLDAVTKNGPLLIVGGVLGTSAAGLYRLANQLSQALSKFSTLLTRAVYAEISHMRVASTLHEFRRLALQTSLIAGLGGVLVVVIALTLGRSLLGLIGGAAFEGGAAILVPLAIAASFDLASVAFEPVLHSTGRAQLSLLARLIAIVALGVGMALLISTGPSGAAWAVAIEAAALYVTMGLMAFITLRMMKGDKPLRPASTPL</sequence>